<sequence>MSIESGSGTPLFTIITSIILIAVAAYLIFKLFQVVKKLFGK</sequence>
<evidence type="ECO:0000256" key="1">
    <source>
        <dbReference type="SAM" id="Phobius"/>
    </source>
</evidence>
<keyword evidence="1" id="KW-0812">Transmembrane</keyword>
<feature type="transmembrane region" description="Helical" evidence="1">
    <location>
        <begin position="12"/>
        <end position="32"/>
    </location>
</feature>
<evidence type="ECO:0000313" key="2">
    <source>
        <dbReference type="EMBL" id="MFD1124961.1"/>
    </source>
</evidence>
<gene>
    <name evidence="2" type="ORF">ACFQ22_06310</name>
</gene>
<accession>A0ABW3PII7</accession>
<organism evidence="2 3">
    <name type="scientific">Lentilactobacillus raoultii</name>
    <dbReference type="NCBI Taxonomy" id="1987503"/>
    <lineage>
        <taxon>Bacteria</taxon>
        <taxon>Bacillati</taxon>
        <taxon>Bacillota</taxon>
        <taxon>Bacilli</taxon>
        <taxon>Lactobacillales</taxon>
        <taxon>Lactobacillaceae</taxon>
        <taxon>Lentilactobacillus</taxon>
    </lineage>
</organism>
<protein>
    <submittedName>
        <fullName evidence="2">Uncharacterized protein</fullName>
    </submittedName>
</protein>
<name>A0ABW3PII7_9LACO</name>
<comment type="caution">
    <text evidence="2">The sequence shown here is derived from an EMBL/GenBank/DDBJ whole genome shotgun (WGS) entry which is preliminary data.</text>
</comment>
<dbReference type="Proteomes" id="UP001597156">
    <property type="component" value="Unassembled WGS sequence"/>
</dbReference>
<dbReference type="RefSeq" id="WP_263852917.1">
    <property type="nucleotide sequence ID" value="NZ_JBHTLH010000018.1"/>
</dbReference>
<keyword evidence="3" id="KW-1185">Reference proteome</keyword>
<reference evidence="3" key="1">
    <citation type="journal article" date="2019" name="Int. J. Syst. Evol. Microbiol.">
        <title>The Global Catalogue of Microorganisms (GCM) 10K type strain sequencing project: providing services to taxonomists for standard genome sequencing and annotation.</title>
        <authorList>
            <consortium name="The Broad Institute Genomics Platform"/>
            <consortium name="The Broad Institute Genome Sequencing Center for Infectious Disease"/>
            <person name="Wu L."/>
            <person name="Ma J."/>
        </authorList>
    </citation>
    <scope>NUCLEOTIDE SEQUENCE [LARGE SCALE GENOMIC DNA]</scope>
    <source>
        <strain evidence="3">CCUG 71848</strain>
    </source>
</reference>
<dbReference type="EMBL" id="JBHTLH010000018">
    <property type="protein sequence ID" value="MFD1124961.1"/>
    <property type="molecule type" value="Genomic_DNA"/>
</dbReference>
<evidence type="ECO:0000313" key="3">
    <source>
        <dbReference type="Proteomes" id="UP001597156"/>
    </source>
</evidence>
<proteinExistence type="predicted"/>
<keyword evidence="1" id="KW-1133">Transmembrane helix</keyword>
<keyword evidence="1" id="KW-0472">Membrane</keyword>